<dbReference type="InterPro" id="IPR029050">
    <property type="entry name" value="Immunoprotect_excell_Ig-like"/>
</dbReference>
<dbReference type="PATRIC" id="fig|1430899.3.peg.23"/>
<feature type="signal peptide" evidence="2">
    <location>
        <begin position="1"/>
        <end position="19"/>
    </location>
</feature>
<keyword evidence="4" id="KW-0449">Lipoprotein</keyword>
<dbReference type="EMBL" id="AZHO01000001">
    <property type="protein sequence ID" value="KMT61443.1"/>
    <property type="molecule type" value="Genomic_DNA"/>
</dbReference>
<name>A0A0J8GL04_9LIST</name>
<feature type="domain" description="DUF4352" evidence="3">
    <location>
        <begin position="56"/>
        <end position="143"/>
    </location>
</feature>
<gene>
    <name evidence="4" type="ORF">X560_0023</name>
</gene>
<reference evidence="4 5" key="1">
    <citation type="journal article" date="2015" name="Genome Biol. Evol.">
        <title>Comparative Genomics of Listeria Sensu Lato: Genus-Wide Differences in Evolutionary Dynamics and the Progressive Gain of Complex, Potentially Pathogenicity-Related Traits through Lateral Gene Transfer.</title>
        <authorList>
            <person name="Chiara M."/>
            <person name="Caruso M."/>
            <person name="D'Erchia A.M."/>
            <person name="Manzari C."/>
            <person name="Fraccalvieri R."/>
            <person name="Goffredo E."/>
            <person name="Latorre L."/>
            <person name="Miccolupo A."/>
            <person name="Padalino I."/>
            <person name="Santagada G."/>
            <person name="Chiocco D."/>
            <person name="Pesole G."/>
            <person name="Horner D.S."/>
            <person name="Parisi A."/>
        </authorList>
    </citation>
    <scope>NUCLEOTIDE SEQUENCE [LARGE SCALE GENOMIC DNA]</scope>
    <source>
        <strain evidence="4 5">1991</strain>
    </source>
</reference>
<keyword evidence="1 2" id="KW-0732">Signal</keyword>
<dbReference type="Proteomes" id="UP000052258">
    <property type="component" value="Unassembled WGS sequence"/>
</dbReference>
<evidence type="ECO:0000313" key="5">
    <source>
        <dbReference type="Proteomes" id="UP000052258"/>
    </source>
</evidence>
<evidence type="ECO:0000256" key="2">
    <source>
        <dbReference type="SAM" id="SignalP"/>
    </source>
</evidence>
<evidence type="ECO:0000259" key="3">
    <source>
        <dbReference type="Pfam" id="PF11611"/>
    </source>
</evidence>
<proteinExistence type="predicted"/>
<comment type="caution">
    <text evidence="4">The sequence shown here is derived from an EMBL/GenBank/DDBJ whole genome shotgun (WGS) entry which is preliminary data.</text>
</comment>
<dbReference type="RefSeq" id="WP_059139791.1">
    <property type="nucleotide sequence ID" value="NZ_KQ130608.1"/>
</dbReference>
<evidence type="ECO:0000256" key="1">
    <source>
        <dbReference type="ARBA" id="ARBA00022729"/>
    </source>
</evidence>
<sequence length="173" mass="19472">MKKFLMISASLLVVIGLSACSMSPSKDDSKEKNDEKVELKKEKVYSDIKVTPLAMNIVKDDSYGQGNEKLFKIKVKMENQSKESIGAGAAPFYMKSDDGKNISYVGERNKFGQELKPKQSVEGDIYYVLDSKKKYTFVYNPSAIGISTKSMKKDFDANDRKLTWKIGIPKDNQ</sequence>
<accession>A0A0J8GL04</accession>
<dbReference type="Pfam" id="PF11611">
    <property type="entry name" value="DUF4352"/>
    <property type="match status" value="1"/>
</dbReference>
<protein>
    <submittedName>
        <fullName evidence="4">Spore lipoprotein YcdA</fullName>
    </submittedName>
</protein>
<dbReference type="AlphaFoldDB" id="A0A0J8GL04"/>
<feature type="chain" id="PRO_5038486023" evidence="2">
    <location>
        <begin position="20"/>
        <end position="173"/>
    </location>
</feature>
<dbReference type="PROSITE" id="PS51257">
    <property type="entry name" value="PROKAR_LIPOPROTEIN"/>
    <property type="match status" value="1"/>
</dbReference>
<organism evidence="4 5">
    <name type="scientific">Listeria fleischmannii 1991</name>
    <dbReference type="NCBI Taxonomy" id="1430899"/>
    <lineage>
        <taxon>Bacteria</taxon>
        <taxon>Bacillati</taxon>
        <taxon>Bacillota</taxon>
        <taxon>Bacilli</taxon>
        <taxon>Bacillales</taxon>
        <taxon>Listeriaceae</taxon>
        <taxon>Listeria</taxon>
    </lineage>
</organism>
<keyword evidence="5" id="KW-1185">Reference proteome</keyword>
<dbReference type="Gene3D" id="2.60.40.1240">
    <property type="match status" value="1"/>
</dbReference>
<dbReference type="InterPro" id="IPR029051">
    <property type="entry name" value="DUF4352"/>
</dbReference>
<evidence type="ECO:0000313" key="4">
    <source>
        <dbReference type="EMBL" id="KMT61443.1"/>
    </source>
</evidence>